<reference evidence="4" key="1">
    <citation type="submission" date="2010-08" db="EMBL/GenBank/DDBJ databases">
        <title>Genome sequence of Parvularcula bermudensis HTCC2503.</title>
        <authorList>
            <person name="Kang D.-M."/>
            <person name="Oh H.-M."/>
            <person name="Cho J.-C."/>
        </authorList>
    </citation>
    <scope>NUCLEOTIDE SEQUENCE [LARGE SCALE GENOMIC DNA]</scope>
    <source>
        <strain evidence="4">ATCC BAA-594 / HTCC2503 / KCTC 12087</strain>
    </source>
</reference>
<dbReference type="GO" id="GO:0016491">
    <property type="term" value="F:oxidoreductase activity"/>
    <property type="evidence" value="ECO:0007669"/>
    <property type="project" value="UniProtKB-KW"/>
</dbReference>
<dbReference type="HOGENOM" id="CLU_010194_2_10_5"/>
<protein>
    <submittedName>
        <fullName evidence="3">Putative oxidoreductase protein</fullName>
    </submittedName>
</protein>
<dbReference type="GO" id="GO:0016020">
    <property type="term" value="C:membrane"/>
    <property type="evidence" value="ECO:0007669"/>
    <property type="project" value="TreeGrafter"/>
</dbReference>
<dbReference type="InterPro" id="IPR036291">
    <property type="entry name" value="NAD(P)-bd_dom_sf"/>
</dbReference>
<evidence type="ECO:0000256" key="2">
    <source>
        <dbReference type="ARBA" id="ARBA00023002"/>
    </source>
</evidence>
<proteinExistence type="inferred from homology"/>
<dbReference type="KEGG" id="pbr:PB2503_01112"/>
<accession>E0TB98</accession>
<reference evidence="3 4" key="2">
    <citation type="journal article" date="2011" name="J. Bacteriol.">
        <title>Complete genome sequence of strain HTCC2503T of Parvularcula bermudensis, the type species of the order "Parvularculales" in the class Alphaproteobacteria.</title>
        <authorList>
            <person name="Oh H.M."/>
            <person name="Kang I."/>
            <person name="Vergin K.L."/>
            <person name="Kang D."/>
            <person name="Rhee K.H."/>
            <person name="Giovannoni S.J."/>
            <person name="Cho J.C."/>
        </authorList>
    </citation>
    <scope>NUCLEOTIDE SEQUENCE [LARGE SCALE GENOMIC DNA]</scope>
    <source>
        <strain evidence="4">ATCC BAA-594 / HTCC2503 / KCTC 12087</strain>
    </source>
</reference>
<dbReference type="PRINTS" id="PR00081">
    <property type="entry name" value="GDHRDH"/>
</dbReference>
<sequence length="236" mass="24934">MPPSDQLRLILVTGASRGIGRALTVALAAAGHHPIALARTQGALEALDDEITAAGGRVTMIPADLTDREAMARLPEALAARFGRLDGFVANAGSLGDLTPIADIQEKMWDRTMALNVTANAFLLTGLDPLLRQSAAGRVVGITSSRARKFKPFWGPYSASKAAFEAVFLTYAAETEESALRVNLVNPGPMRTAMREKAMPGEDPASLPPPAALAPLVLDLLSPEEDRHGQLVTFSA</sequence>
<dbReference type="SUPFAM" id="SSF51735">
    <property type="entry name" value="NAD(P)-binding Rossmann-fold domains"/>
    <property type="match status" value="1"/>
</dbReference>
<evidence type="ECO:0000313" key="4">
    <source>
        <dbReference type="Proteomes" id="UP000001302"/>
    </source>
</evidence>
<name>E0TB98_PARBH</name>
<gene>
    <name evidence="3" type="ordered locus">PB2503_01112</name>
</gene>
<comment type="similarity">
    <text evidence="1">Belongs to the short-chain dehydrogenases/reductases (SDR) family.</text>
</comment>
<dbReference type="OrthoDB" id="9790785at2"/>
<dbReference type="AlphaFoldDB" id="E0TB98"/>
<organism evidence="3 4">
    <name type="scientific">Parvularcula bermudensis (strain ATCC BAA-594 / HTCC2503 / KCTC 12087)</name>
    <dbReference type="NCBI Taxonomy" id="314260"/>
    <lineage>
        <taxon>Bacteria</taxon>
        <taxon>Pseudomonadati</taxon>
        <taxon>Pseudomonadota</taxon>
        <taxon>Alphaproteobacteria</taxon>
        <taxon>Parvularculales</taxon>
        <taxon>Parvularculaceae</taxon>
        <taxon>Parvularcula</taxon>
    </lineage>
</organism>
<keyword evidence="2" id="KW-0560">Oxidoreductase</keyword>
<dbReference type="eggNOG" id="COG1028">
    <property type="taxonomic scope" value="Bacteria"/>
</dbReference>
<evidence type="ECO:0000313" key="3">
    <source>
        <dbReference type="EMBL" id="ADM08302.1"/>
    </source>
</evidence>
<dbReference type="CDD" id="cd05233">
    <property type="entry name" value="SDR_c"/>
    <property type="match status" value="1"/>
</dbReference>
<keyword evidence="4" id="KW-1185">Reference proteome</keyword>
<dbReference type="EMBL" id="CP002156">
    <property type="protein sequence ID" value="ADM08302.1"/>
    <property type="molecule type" value="Genomic_DNA"/>
</dbReference>
<dbReference type="PANTHER" id="PTHR44196:SF1">
    <property type="entry name" value="DEHYDROGENASE_REDUCTASE SDR FAMILY MEMBER 7B"/>
    <property type="match status" value="1"/>
</dbReference>
<dbReference type="InterPro" id="IPR002347">
    <property type="entry name" value="SDR_fam"/>
</dbReference>
<dbReference type="PANTHER" id="PTHR44196">
    <property type="entry name" value="DEHYDROGENASE/REDUCTASE SDR FAMILY MEMBER 7B"/>
    <property type="match status" value="1"/>
</dbReference>
<dbReference type="RefSeq" id="WP_013299276.1">
    <property type="nucleotide sequence ID" value="NC_014414.1"/>
</dbReference>
<dbReference type="Gene3D" id="3.40.50.720">
    <property type="entry name" value="NAD(P)-binding Rossmann-like Domain"/>
    <property type="match status" value="1"/>
</dbReference>
<dbReference type="Pfam" id="PF00106">
    <property type="entry name" value="adh_short"/>
    <property type="match status" value="1"/>
</dbReference>
<dbReference type="STRING" id="314260.PB2503_01112"/>
<dbReference type="Proteomes" id="UP000001302">
    <property type="component" value="Chromosome"/>
</dbReference>
<evidence type="ECO:0000256" key="1">
    <source>
        <dbReference type="ARBA" id="ARBA00006484"/>
    </source>
</evidence>